<dbReference type="Proteomes" id="UP000095512">
    <property type="component" value="Unassembled WGS sequence"/>
</dbReference>
<name>A0A174RK82_9FIRM</name>
<dbReference type="EMBL" id="CZAB01000055">
    <property type="protein sequence ID" value="CUP84486.1"/>
    <property type="molecule type" value="Genomic_DNA"/>
</dbReference>
<reference evidence="2 4" key="1">
    <citation type="submission" date="2015-09" db="EMBL/GenBank/DDBJ databases">
        <authorList>
            <consortium name="Pathogen Informatics"/>
        </authorList>
    </citation>
    <scope>NUCLEOTIDE SEQUENCE [LARGE SCALE GENOMIC DNA]</scope>
    <source>
        <strain evidence="2 4">2789STDY5834865</strain>
    </source>
</reference>
<evidence type="ECO:0000313" key="5">
    <source>
        <dbReference type="Proteomes" id="UP000251853"/>
    </source>
</evidence>
<dbReference type="Proteomes" id="UP000251853">
    <property type="component" value="Unassembled WGS sequence"/>
</dbReference>
<evidence type="ECO:0000313" key="3">
    <source>
        <dbReference type="EMBL" id="SQB15586.1"/>
    </source>
</evidence>
<dbReference type="EMBL" id="UAVW01000018">
    <property type="protein sequence ID" value="SQB15586.1"/>
    <property type="molecule type" value="Genomic_DNA"/>
</dbReference>
<evidence type="ECO:0000313" key="2">
    <source>
        <dbReference type="EMBL" id="CUP84486.1"/>
    </source>
</evidence>
<feature type="compositionally biased region" description="Basic and acidic residues" evidence="1">
    <location>
        <begin position="60"/>
        <end position="73"/>
    </location>
</feature>
<feature type="region of interest" description="Disordered" evidence="1">
    <location>
        <begin position="29"/>
        <end position="73"/>
    </location>
</feature>
<gene>
    <name evidence="2" type="ORF">ERS852480_04223</name>
    <name evidence="3" type="ORF">NCTC11224_04660</name>
</gene>
<accession>A0A174RK82</accession>
<organism evidence="2 4">
    <name type="scientific">Enterocloster clostridioformis</name>
    <dbReference type="NCBI Taxonomy" id="1531"/>
    <lineage>
        <taxon>Bacteria</taxon>
        <taxon>Bacillati</taxon>
        <taxon>Bacillota</taxon>
        <taxon>Clostridia</taxon>
        <taxon>Lachnospirales</taxon>
        <taxon>Lachnospiraceae</taxon>
        <taxon>Enterocloster</taxon>
    </lineage>
</organism>
<keyword evidence="5" id="KW-1185">Reference proteome</keyword>
<dbReference type="RefSeq" id="WP_146774976.1">
    <property type="nucleotide sequence ID" value="NZ_CAUDZF010000236.1"/>
</dbReference>
<evidence type="ECO:0000313" key="4">
    <source>
        <dbReference type="Proteomes" id="UP000095512"/>
    </source>
</evidence>
<reference evidence="3 5" key="2">
    <citation type="submission" date="2018-06" db="EMBL/GenBank/DDBJ databases">
        <authorList>
            <consortium name="Pathogen Informatics"/>
            <person name="Doyle S."/>
        </authorList>
    </citation>
    <scope>NUCLEOTIDE SEQUENCE [LARGE SCALE GENOMIC DNA]</scope>
    <source>
        <strain evidence="3 5">NCTC11224</strain>
    </source>
</reference>
<proteinExistence type="predicted"/>
<dbReference type="AlphaFoldDB" id="A0A174RK82"/>
<evidence type="ECO:0000256" key="1">
    <source>
        <dbReference type="SAM" id="MobiDB-lite"/>
    </source>
</evidence>
<protein>
    <submittedName>
        <fullName evidence="2">Uncharacterized protein</fullName>
    </submittedName>
</protein>
<sequence length="107" mass="11962">MPGIAGCIRVNPKAVNQVVVRAERRETVRGTVGEDSEEAVLPEPGSPGRGGKRGKALGNKQKEQDKRPENLRLVDGRAPHRWIKSGEIIHRFIGVKEPEFLPWFPEF</sequence>